<accession>A0AAD3XYF6</accession>
<organism evidence="2 3">
    <name type="scientific">Nepenthes gracilis</name>
    <name type="common">Slender pitcher plant</name>
    <dbReference type="NCBI Taxonomy" id="150966"/>
    <lineage>
        <taxon>Eukaryota</taxon>
        <taxon>Viridiplantae</taxon>
        <taxon>Streptophyta</taxon>
        <taxon>Embryophyta</taxon>
        <taxon>Tracheophyta</taxon>
        <taxon>Spermatophyta</taxon>
        <taxon>Magnoliopsida</taxon>
        <taxon>eudicotyledons</taxon>
        <taxon>Gunneridae</taxon>
        <taxon>Pentapetalae</taxon>
        <taxon>Caryophyllales</taxon>
        <taxon>Nepenthaceae</taxon>
        <taxon>Nepenthes</taxon>
    </lineage>
</organism>
<feature type="region of interest" description="Disordered" evidence="1">
    <location>
        <begin position="280"/>
        <end position="309"/>
    </location>
</feature>
<gene>
    <name evidence="2" type="ORF">Nepgr_024265</name>
</gene>
<dbReference type="AlphaFoldDB" id="A0AAD3XYF6"/>
<comment type="caution">
    <text evidence="2">The sequence shown here is derived from an EMBL/GenBank/DDBJ whole genome shotgun (WGS) entry which is preliminary data.</text>
</comment>
<keyword evidence="3" id="KW-1185">Reference proteome</keyword>
<dbReference type="PANTHER" id="PTHR31197:SF21">
    <property type="entry name" value="C2H2-TYPE DOMAIN-CONTAINING PROTEIN"/>
    <property type="match status" value="1"/>
</dbReference>
<dbReference type="PANTHER" id="PTHR31197">
    <property type="entry name" value="OS01G0612600 PROTEIN"/>
    <property type="match status" value="1"/>
</dbReference>
<proteinExistence type="predicted"/>
<dbReference type="EMBL" id="BSYO01000024">
    <property type="protein sequence ID" value="GMH22422.1"/>
    <property type="molecule type" value="Genomic_DNA"/>
</dbReference>
<protein>
    <submittedName>
        <fullName evidence="2">Uncharacterized protein</fullName>
    </submittedName>
</protein>
<dbReference type="Proteomes" id="UP001279734">
    <property type="component" value="Unassembled WGS sequence"/>
</dbReference>
<dbReference type="InterPro" id="IPR012866">
    <property type="entry name" value="DUF1644"/>
</dbReference>
<sequence>MAKVSKLRVIKPHLRCKSNPFQMQACSRKILKHVNKKKHSTTLERKEWEDATCSVCLESPHNAVLLLCSSYNNGCRPYMCATGYRFSNCLDEYKKAYSKVTPVPPSIQTCGDSKHVFGLCLGCHDEKMEVPELLCPLCRGQVKGWTVVEPARKFLNEKKRTCMQEGCSFVGDYKQLKKHVKGEHPSARPREVDPGLEEEWKRLEQEREFNDVISTVTSSMPGAIIVGDYVIEVSRPFFRDYNGDGYSDDDDDAFPFETFRARRNVGFRFSQALGRRDHFHGDDDVGVHPRAASSEVDHAAPPISSHHHHRRLLLSQLVRRRRRGEANDGP</sequence>
<evidence type="ECO:0000256" key="1">
    <source>
        <dbReference type="SAM" id="MobiDB-lite"/>
    </source>
</evidence>
<evidence type="ECO:0000313" key="2">
    <source>
        <dbReference type="EMBL" id="GMH22422.1"/>
    </source>
</evidence>
<evidence type="ECO:0000313" key="3">
    <source>
        <dbReference type="Proteomes" id="UP001279734"/>
    </source>
</evidence>
<name>A0AAD3XYF6_NEPGR</name>
<dbReference type="Pfam" id="PF07800">
    <property type="entry name" value="DUF1644"/>
    <property type="match status" value="1"/>
</dbReference>
<reference evidence="2" key="1">
    <citation type="submission" date="2023-05" db="EMBL/GenBank/DDBJ databases">
        <title>Nepenthes gracilis genome sequencing.</title>
        <authorList>
            <person name="Fukushima K."/>
        </authorList>
    </citation>
    <scope>NUCLEOTIDE SEQUENCE</scope>
    <source>
        <strain evidence="2">SING2019-196</strain>
    </source>
</reference>